<gene>
    <name evidence="1" type="ORF">RM423_09010</name>
</gene>
<dbReference type="Pfam" id="PF10722">
    <property type="entry name" value="YbjN"/>
    <property type="match status" value="1"/>
</dbReference>
<dbReference type="Proteomes" id="UP001183176">
    <property type="component" value="Unassembled WGS sequence"/>
</dbReference>
<protein>
    <submittedName>
        <fullName evidence="1">YbjN domain-containing protein</fullName>
    </submittedName>
</protein>
<sequence length="170" mass="19470">MPRRLSRIAAAAVAAARAGVEQRRAPDVPLGRREGPTVLPGNQLLKTILNEYGLRSMIDDDGDLTVRWENFSVYFFHYGQDEEVLQARLYLNRRFDVELRPTLALVLDDWNRSKLFPKAYTVLPDDGLVGICAEQAFDFEGGISRQQLKFTVGMWLQNLQQFADWTEEHV</sequence>
<reference evidence="2" key="1">
    <citation type="submission" date="2023-07" db="EMBL/GenBank/DDBJ databases">
        <title>30 novel species of actinomycetes from the DSMZ collection.</title>
        <authorList>
            <person name="Nouioui I."/>
        </authorList>
    </citation>
    <scope>NUCLEOTIDE SEQUENCE [LARGE SCALE GENOMIC DNA]</scope>
    <source>
        <strain evidence="2">DSM 44399</strain>
    </source>
</reference>
<evidence type="ECO:0000313" key="2">
    <source>
        <dbReference type="Proteomes" id="UP001183176"/>
    </source>
</evidence>
<organism evidence="1 2">
    <name type="scientific">Jatrophihabitans lederbergiae</name>
    <dbReference type="NCBI Taxonomy" id="3075547"/>
    <lineage>
        <taxon>Bacteria</taxon>
        <taxon>Bacillati</taxon>
        <taxon>Actinomycetota</taxon>
        <taxon>Actinomycetes</taxon>
        <taxon>Jatrophihabitantales</taxon>
        <taxon>Jatrophihabitantaceae</taxon>
        <taxon>Jatrophihabitans</taxon>
    </lineage>
</organism>
<dbReference type="RefSeq" id="WP_311422685.1">
    <property type="nucleotide sequence ID" value="NZ_JAVREH010000008.1"/>
</dbReference>
<evidence type="ECO:0000313" key="1">
    <source>
        <dbReference type="EMBL" id="MDT0261531.1"/>
    </source>
</evidence>
<accession>A0ABU2J9X2</accession>
<comment type="caution">
    <text evidence="1">The sequence shown here is derived from an EMBL/GenBank/DDBJ whole genome shotgun (WGS) entry which is preliminary data.</text>
</comment>
<keyword evidence="2" id="KW-1185">Reference proteome</keyword>
<name>A0ABU2J9X2_9ACTN</name>
<dbReference type="CDD" id="cd17511">
    <property type="entry name" value="YbjN_AmyR-like"/>
    <property type="match status" value="1"/>
</dbReference>
<dbReference type="EMBL" id="JAVREH010000008">
    <property type="protein sequence ID" value="MDT0261531.1"/>
    <property type="molecule type" value="Genomic_DNA"/>
</dbReference>
<proteinExistence type="predicted"/>
<dbReference type="InterPro" id="IPR019660">
    <property type="entry name" value="Put_sensory_transdc_reg_YbjN"/>
</dbReference>